<dbReference type="EMBL" id="CP001016">
    <property type="protein sequence ID" value="ACB96751.1"/>
    <property type="molecule type" value="Genomic_DNA"/>
</dbReference>
<reference evidence="1 2" key="2">
    <citation type="journal article" date="2010" name="J. Bacteriol.">
        <title>Complete genome sequence of Beijerinckia indica subsp. indica.</title>
        <authorList>
            <person name="Tamas I."/>
            <person name="Dedysh S.N."/>
            <person name="Liesack W."/>
            <person name="Stott M.B."/>
            <person name="Alam M."/>
            <person name="Murrell J.C."/>
            <person name="Dunfield P.F."/>
        </authorList>
    </citation>
    <scope>NUCLEOTIDE SEQUENCE [LARGE SCALE GENOMIC DNA]</scope>
    <source>
        <strain evidence="2">ATCC 9039 / DSM 1715 / NCIMB 8712</strain>
    </source>
</reference>
<dbReference type="eggNOG" id="ENOG5032R11">
    <property type="taxonomic scope" value="Bacteria"/>
</dbReference>
<protein>
    <submittedName>
        <fullName evidence="1">Uncharacterized protein</fullName>
    </submittedName>
</protein>
<dbReference type="KEGG" id="bid:Bind_3191"/>
<evidence type="ECO:0000313" key="1">
    <source>
        <dbReference type="EMBL" id="ACB96751.1"/>
    </source>
</evidence>
<evidence type="ECO:0000313" key="2">
    <source>
        <dbReference type="Proteomes" id="UP000001695"/>
    </source>
</evidence>
<organism evidence="1 2">
    <name type="scientific">Beijerinckia indica subsp. indica (strain ATCC 9039 / DSM 1715 / NCIMB 8712)</name>
    <dbReference type="NCBI Taxonomy" id="395963"/>
    <lineage>
        <taxon>Bacteria</taxon>
        <taxon>Pseudomonadati</taxon>
        <taxon>Pseudomonadota</taxon>
        <taxon>Alphaproteobacteria</taxon>
        <taxon>Hyphomicrobiales</taxon>
        <taxon>Beijerinckiaceae</taxon>
        <taxon>Beijerinckia</taxon>
    </lineage>
</organism>
<reference evidence="2" key="1">
    <citation type="submission" date="2008-03" db="EMBL/GenBank/DDBJ databases">
        <title>Complete sequence of chromosome of Beijerinckia indica subsp. indica ATCC 9039.</title>
        <authorList>
            <consortium name="US DOE Joint Genome Institute"/>
            <person name="Copeland A."/>
            <person name="Lucas S."/>
            <person name="Lapidus A."/>
            <person name="Glavina del Rio T."/>
            <person name="Dalin E."/>
            <person name="Tice H."/>
            <person name="Bruce D."/>
            <person name="Goodwin L."/>
            <person name="Pitluck S."/>
            <person name="LaButti K."/>
            <person name="Schmutz J."/>
            <person name="Larimer F."/>
            <person name="Land M."/>
            <person name="Hauser L."/>
            <person name="Kyrpides N."/>
            <person name="Mikhailova N."/>
            <person name="Dunfield P.F."/>
            <person name="Dedysh S.N."/>
            <person name="Liesack W."/>
            <person name="Saw J.H."/>
            <person name="Alam M."/>
            <person name="Chen Y."/>
            <person name="Murrell J.C."/>
            <person name="Richardson P."/>
        </authorList>
    </citation>
    <scope>NUCLEOTIDE SEQUENCE [LARGE SCALE GENOMIC DNA]</scope>
    <source>
        <strain evidence="2">ATCC 9039 / DSM 1715 / NCIMB 8712</strain>
    </source>
</reference>
<gene>
    <name evidence="1" type="ordered locus">Bind_3191</name>
</gene>
<dbReference type="RefSeq" id="WP_012386099.1">
    <property type="nucleotide sequence ID" value="NC_010581.1"/>
</dbReference>
<accession>B2ICY3</accession>
<dbReference type="AlphaFoldDB" id="B2ICY3"/>
<dbReference type="HOGENOM" id="CLU_955346_0_0_5"/>
<dbReference type="Proteomes" id="UP000001695">
    <property type="component" value="Chromosome"/>
</dbReference>
<sequence>MPNSLAPENRVTLETLFVTATDPAKAFADFHDLFAPLADAERLAWRDALVTLLEQRLEGHEDNLAEWLPVILAEGPVLGRAADGLRLLDGAQEPGSEVLEDRLCQLLARHLSAKTPAERGFLFETASEPLRDVSLAAALFRLLASAPTEEAVSDRRDDYFGPRTEDLRAKLFARVQNLAKTGEIWSQASPAALLWFWWACGQEQKVYEFTQQAMRDKKSAARLFPVPVDRLLIEGAAHEVVLARRWSKILDLHGLERPALELALQGETREIRKSARRFLDAFANGKSDLYR</sequence>
<dbReference type="OrthoDB" id="8449068at2"/>
<name>B2ICY3_BEII9</name>
<keyword evidence="2" id="KW-1185">Reference proteome</keyword>
<proteinExistence type="predicted"/>